<dbReference type="SUPFAM" id="SSF49899">
    <property type="entry name" value="Concanavalin A-like lectins/glucanases"/>
    <property type="match status" value="1"/>
</dbReference>
<accession>A0A1P8WAH6</accession>
<dbReference type="InterPro" id="IPR013320">
    <property type="entry name" value="ConA-like_dom_sf"/>
</dbReference>
<feature type="domain" description="DUF1549" evidence="2">
    <location>
        <begin position="156"/>
        <end position="362"/>
    </location>
</feature>
<dbReference type="Pfam" id="PF13385">
    <property type="entry name" value="Laminin_G_3"/>
    <property type="match status" value="1"/>
</dbReference>
<dbReference type="Pfam" id="PF07583">
    <property type="entry name" value="PSCyt2"/>
    <property type="match status" value="1"/>
</dbReference>
<dbReference type="Pfam" id="PF07587">
    <property type="entry name" value="PSD1"/>
    <property type="match status" value="1"/>
</dbReference>
<feature type="signal peptide" evidence="1">
    <location>
        <begin position="1"/>
        <end position="28"/>
    </location>
</feature>
<dbReference type="InterPro" id="IPR011444">
    <property type="entry name" value="DUF1549"/>
</dbReference>
<dbReference type="OrthoDB" id="127107at2"/>
<proteinExistence type="predicted"/>
<dbReference type="KEGG" id="fmr:Fuma_00629"/>
<dbReference type="Pfam" id="PF07635">
    <property type="entry name" value="PSCyt1"/>
    <property type="match status" value="1"/>
</dbReference>
<reference evidence="5 6" key="1">
    <citation type="journal article" date="2016" name="Front. Microbiol.">
        <title>Fuerstia marisgermanicae gen. nov., sp. nov., an Unusual Member of the Phylum Planctomycetes from the German Wadden Sea.</title>
        <authorList>
            <person name="Kohn T."/>
            <person name="Heuer A."/>
            <person name="Jogler M."/>
            <person name="Vollmers J."/>
            <person name="Boedeker C."/>
            <person name="Bunk B."/>
            <person name="Rast P."/>
            <person name="Borchert D."/>
            <person name="Glockner I."/>
            <person name="Freese H.M."/>
            <person name="Klenk H.P."/>
            <person name="Overmann J."/>
            <person name="Kaster A.K."/>
            <person name="Rohde M."/>
            <person name="Wiegand S."/>
            <person name="Jogler C."/>
        </authorList>
    </citation>
    <scope>NUCLEOTIDE SEQUENCE [LARGE SCALE GENOMIC DNA]</scope>
    <source>
        <strain evidence="5 6">NH11</strain>
    </source>
</reference>
<keyword evidence="1" id="KW-0732">Signal</keyword>
<dbReference type="GO" id="GO:0020037">
    <property type="term" value="F:heme binding"/>
    <property type="evidence" value="ECO:0007669"/>
    <property type="project" value="InterPro"/>
</dbReference>
<dbReference type="InterPro" id="IPR022655">
    <property type="entry name" value="DUF1553"/>
</dbReference>
<evidence type="ECO:0000259" key="2">
    <source>
        <dbReference type="Pfam" id="PF07583"/>
    </source>
</evidence>
<evidence type="ECO:0000259" key="3">
    <source>
        <dbReference type="Pfam" id="PF07587"/>
    </source>
</evidence>
<evidence type="ECO:0000313" key="5">
    <source>
        <dbReference type="EMBL" id="APZ91045.1"/>
    </source>
</evidence>
<dbReference type="PANTHER" id="PTHR35889:SF3">
    <property type="entry name" value="F-BOX DOMAIN-CONTAINING PROTEIN"/>
    <property type="match status" value="1"/>
</dbReference>
<evidence type="ECO:0000313" key="6">
    <source>
        <dbReference type="Proteomes" id="UP000187735"/>
    </source>
</evidence>
<dbReference type="EMBL" id="CP017641">
    <property type="protein sequence ID" value="APZ91045.1"/>
    <property type="molecule type" value="Genomic_DNA"/>
</dbReference>
<sequence length="1038" mass="116089" precursor="true">MPQFPRCRPFAVFAVVCVALLPGERVQAQVDFATQIKPLLSDRCFLCHGPDAENRQAGLRLDSEEGVKAPLESDGDLFAVVPGKPEASELVARITTNDADLKMPPADSGLLLSKSEQDLLTEWVKQGAEWKGHWAFEPIVSPPLPDVKNAEWCRNPIDRFIVAKQEAAGFAQNSMASKERLIRRATFDLTGLPPSVEEIDEFLADKSEGAFEHVVDRLLASENFGERMTADWLDAARYSDTYGYQVDRDRFVWPWRDWVVNAVNSNMTYDRFIVEQLAGDMLPNATREQKLATTFNRLHPQKVEGGSVPEEFRVEYVADRAQTVATAFMGLTFECARCHDHKYDPISQREYFQLYSFFNNIDEAGLYSFFTSSVPTPTLRLPTDDQSKQLADASSKVAAAEQALQQRWEQLQQPDVQSQLLKSVAMSPPSLESLGQVASFDFDSGNYGANKLVDSPRGKAVKLTGDHAVHVKVGNFARWQPFTVATWLKVPQKFERSVVFHRSRAWTDAASRGYELLIEDGKLSAALIHFWPGNAIRIVAKNELPINEWVHVAITYDGSSKAAGLEIWVNGQAIETEVVRDKLYKNITGGGGDNINIGERFRDKGFAKGQVDDFKVFDRELTALEVQHLFTGQAASEALSAAVDSATPAEPELVRFAMAVSDPVYKGRLNNLQSAREAFAKLQDSVQEIMAMNELPTPRQAYVLTRGAYDAHGDPVSSDVPAALPPRRENMPPNRLGLARWLTSDEHPLTARVAVNRFWQACFGNGLVRTPEDFGSQGMAPTHPELLDWLADDFRRHGWDVKRLLKQMLMSATYQQSSDVDAEQHRKDPENLLLSHAPVYRLTAEMLRDNALASSGLLKNQLGGAPVRPYELAASFKPSTPDKGAGLYRRSLYTYWKRTAPAPMMMTLDANKREVCRVKRERTASPLQSLVVMNGPQFVEAARALADTLMQKHDDDNNAILTDMFRRLTSRQPSDHERDVLLQLQKSQQAHFANNAEEADKYLSVGDAKPTSIDKARLAAWASVANTLYAFDECMMKR</sequence>
<dbReference type="SUPFAM" id="SSF46626">
    <property type="entry name" value="Cytochrome c"/>
    <property type="match status" value="1"/>
</dbReference>
<dbReference type="PANTHER" id="PTHR35889">
    <property type="entry name" value="CYCLOINULO-OLIGOSACCHARIDE FRUCTANOTRANSFERASE-RELATED"/>
    <property type="match status" value="1"/>
</dbReference>
<dbReference type="GO" id="GO:0009055">
    <property type="term" value="F:electron transfer activity"/>
    <property type="evidence" value="ECO:0007669"/>
    <property type="project" value="InterPro"/>
</dbReference>
<organism evidence="5 6">
    <name type="scientific">Fuerstiella marisgermanici</name>
    <dbReference type="NCBI Taxonomy" id="1891926"/>
    <lineage>
        <taxon>Bacteria</taxon>
        <taxon>Pseudomonadati</taxon>
        <taxon>Planctomycetota</taxon>
        <taxon>Planctomycetia</taxon>
        <taxon>Planctomycetales</taxon>
        <taxon>Planctomycetaceae</taxon>
        <taxon>Fuerstiella</taxon>
    </lineage>
</organism>
<evidence type="ECO:0000259" key="4">
    <source>
        <dbReference type="Pfam" id="PF07635"/>
    </source>
</evidence>
<feature type="chain" id="PRO_5012094513" evidence="1">
    <location>
        <begin position="29"/>
        <end position="1038"/>
    </location>
</feature>
<keyword evidence="6" id="KW-1185">Reference proteome</keyword>
<dbReference type="Gene3D" id="2.60.120.200">
    <property type="match status" value="1"/>
</dbReference>
<evidence type="ECO:0000256" key="1">
    <source>
        <dbReference type="SAM" id="SignalP"/>
    </source>
</evidence>
<name>A0A1P8WAH6_9PLAN</name>
<protein>
    <submittedName>
        <fullName evidence="5">Planctomycete cytochrome C</fullName>
    </submittedName>
</protein>
<dbReference type="Proteomes" id="UP000187735">
    <property type="component" value="Chromosome"/>
</dbReference>
<feature type="domain" description="Cytochrome C Planctomycete-type" evidence="4">
    <location>
        <begin position="44"/>
        <end position="107"/>
    </location>
</feature>
<dbReference type="AlphaFoldDB" id="A0A1P8WAH6"/>
<feature type="domain" description="DUF1553" evidence="3">
    <location>
        <begin position="734"/>
        <end position="983"/>
    </location>
</feature>
<dbReference type="InterPro" id="IPR036909">
    <property type="entry name" value="Cyt_c-like_dom_sf"/>
</dbReference>
<dbReference type="RefSeq" id="WP_077022858.1">
    <property type="nucleotide sequence ID" value="NZ_CP017641.1"/>
</dbReference>
<dbReference type="InterPro" id="IPR011429">
    <property type="entry name" value="Cyt_c_Planctomycete-type"/>
</dbReference>
<gene>
    <name evidence="5" type="ORF">Fuma_00629</name>
</gene>
<dbReference type="STRING" id="1891926.Fuma_00629"/>